<dbReference type="STRING" id="2163413.A0A4P6XI95"/>
<dbReference type="InterPro" id="IPR044123">
    <property type="entry name" value="W2_eIF2B_epsilon"/>
</dbReference>
<dbReference type="GO" id="GO:0005829">
    <property type="term" value="C:cytosol"/>
    <property type="evidence" value="ECO:0007669"/>
    <property type="project" value="UniProtKB-SubCell"/>
</dbReference>
<dbReference type="CDD" id="cd11558">
    <property type="entry name" value="W2_eIF2B_epsilon"/>
    <property type="match status" value="1"/>
</dbReference>
<evidence type="ECO:0000256" key="5">
    <source>
        <dbReference type="ARBA" id="ARBA00044144"/>
    </source>
</evidence>
<evidence type="ECO:0000313" key="10">
    <source>
        <dbReference type="Proteomes" id="UP000292447"/>
    </source>
</evidence>
<dbReference type="SMART" id="SM00515">
    <property type="entry name" value="eIF5C"/>
    <property type="match status" value="1"/>
</dbReference>
<evidence type="ECO:0000256" key="7">
    <source>
        <dbReference type="ARBA" id="ARBA00046432"/>
    </source>
</evidence>
<gene>
    <name evidence="9" type="primary">MPUL0A09660</name>
    <name evidence="9" type="ORF">METSCH_A09660</name>
</gene>
<dbReference type="InterPro" id="IPR035543">
    <property type="entry name" value="eIF-2B_epsilon_N"/>
</dbReference>
<dbReference type="InterPro" id="IPR003307">
    <property type="entry name" value="W2_domain"/>
</dbReference>
<comment type="subcellular location">
    <subcellularLocation>
        <location evidence="1">Cytoplasm</location>
        <location evidence="1">Cytosol</location>
    </subcellularLocation>
</comment>
<dbReference type="PANTHER" id="PTHR45887">
    <property type="entry name" value="TRANSLATION INITIATION FACTOR EIF-2B SUBUNIT EPSILON"/>
    <property type="match status" value="1"/>
</dbReference>
<organism evidence="9 10">
    <name type="scientific">Metschnikowia aff. pulcherrima</name>
    <dbReference type="NCBI Taxonomy" id="2163413"/>
    <lineage>
        <taxon>Eukaryota</taxon>
        <taxon>Fungi</taxon>
        <taxon>Dikarya</taxon>
        <taxon>Ascomycota</taxon>
        <taxon>Saccharomycotina</taxon>
        <taxon>Pichiomycetes</taxon>
        <taxon>Metschnikowiaceae</taxon>
        <taxon>Metschnikowia</taxon>
    </lineage>
</organism>
<dbReference type="Gene3D" id="3.90.550.10">
    <property type="entry name" value="Spore Coat Polysaccharide Biosynthesis Protein SpsA, Chain A"/>
    <property type="match status" value="1"/>
</dbReference>
<feature type="domain" description="W2" evidence="8">
    <location>
        <begin position="541"/>
        <end position="714"/>
    </location>
</feature>
<dbReference type="FunFam" id="3.90.550.10:FF:000066">
    <property type="entry name" value="Translation initiation factor eIF-2B subunit epsilon"/>
    <property type="match status" value="1"/>
</dbReference>
<dbReference type="PANTHER" id="PTHR45887:SF1">
    <property type="entry name" value="TRANSLATION INITIATION FACTOR EIF-2B SUBUNIT EPSILON"/>
    <property type="match status" value="1"/>
</dbReference>
<dbReference type="InterPro" id="IPR051956">
    <property type="entry name" value="eIF2B_epsilon"/>
</dbReference>
<evidence type="ECO:0000256" key="1">
    <source>
        <dbReference type="ARBA" id="ARBA00004514"/>
    </source>
</evidence>
<evidence type="ECO:0000313" key="9">
    <source>
        <dbReference type="EMBL" id="QBM86329.1"/>
    </source>
</evidence>
<keyword evidence="3" id="KW-0963">Cytoplasm</keyword>
<dbReference type="GO" id="GO:0031369">
    <property type="term" value="F:translation initiation factor binding"/>
    <property type="evidence" value="ECO:0007669"/>
    <property type="project" value="InterPro"/>
</dbReference>
<accession>A0A4P6XI95</accession>
<dbReference type="PROSITE" id="PS51363">
    <property type="entry name" value="W2"/>
    <property type="match status" value="1"/>
</dbReference>
<proteinExistence type="inferred from homology"/>
<keyword evidence="4 9" id="KW-0648">Protein biosynthesis</keyword>
<comment type="subunit">
    <text evidence="7">Component of the translation initiation factor 2B (eIF2B) complex which is a heterodecamer of two sets of five different subunits: alpha, beta, gamma, delta and epsilon. Subunits alpha, beta and delta comprise a regulatory subcomplex and subunits epsilon and gamma comprise a catalytic subcomplex. Within the complex, the hexameric regulatory complex resides at the center, with the two heterodimeric catalytic subcomplexes bound on opposite sides.</text>
</comment>
<dbReference type="GO" id="GO:0005851">
    <property type="term" value="C:eukaryotic translation initiation factor 2B complex"/>
    <property type="evidence" value="ECO:0007669"/>
    <property type="project" value="TreeGrafter"/>
</dbReference>
<comment type="similarity">
    <text evidence="2">Belongs to the eIF-2B gamma/epsilon subunits family.</text>
</comment>
<evidence type="ECO:0000256" key="3">
    <source>
        <dbReference type="ARBA" id="ARBA00022490"/>
    </source>
</evidence>
<dbReference type="InterPro" id="IPR056764">
    <property type="entry name" value="LbH_EIF2B3/5"/>
</dbReference>
<dbReference type="Pfam" id="PF25084">
    <property type="entry name" value="LbH_EIF2B"/>
    <property type="match status" value="1"/>
</dbReference>
<reference evidence="10" key="1">
    <citation type="submission" date="2019-03" db="EMBL/GenBank/DDBJ databases">
        <title>Snf2 controls pulcherriminic acid biosynthesis and connects pigmentation and antifungal activity of the yeast Metschnikowia pulcherrima.</title>
        <authorList>
            <person name="Gore-Lloyd D."/>
            <person name="Sumann I."/>
            <person name="Brachmann A.O."/>
            <person name="Schneeberger K."/>
            <person name="Ortiz-Merino R.A."/>
            <person name="Moreno-Beltran M."/>
            <person name="Schlaefli M."/>
            <person name="Kirner P."/>
            <person name="Santos Kron A."/>
            <person name="Wolfe K.H."/>
            <person name="Piel J."/>
            <person name="Ahrens C.H."/>
            <person name="Henk D."/>
            <person name="Freimoser F.M."/>
        </authorList>
    </citation>
    <scope>NUCLEOTIDE SEQUENCE [LARGE SCALE GENOMIC DNA]</scope>
    <source>
        <strain evidence="10">APC 1.2</strain>
    </source>
</reference>
<dbReference type="SUPFAM" id="SSF53448">
    <property type="entry name" value="Nucleotide-diphospho-sugar transferases"/>
    <property type="match status" value="1"/>
</dbReference>
<dbReference type="SUPFAM" id="SSF48371">
    <property type="entry name" value="ARM repeat"/>
    <property type="match status" value="1"/>
</dbReference>
<dbReference type="FunFam" id="1.25.40.180:FF:000022">
    <property type="entry name" value="Translation initiation factor eIF-2B epsilon subunit"/>
    <property type="match status" value="1"/>
</dbReference>
<dbReference type="Proteomes" id="UP000292447">
    <property type="component" value="Chromosome I"/>
</dbReference>
<dbReference type="Pfam" id="PF02020">
    <property type="entry name" value="W2"/>
    <property type="match status" value="1"/>
</dbReference>
<keyword evidence="4 9" id="KW-0396">Initiation factor</keyword>
<keyword evidence="10" id="KW-1185">Reference proteome</keyword>
<evidence type="ECO:0000256" key="2">
    <source>
        <dbReference type="ARBA" id="ARBA00007878"/>
    </source>
</evidence>
<dbReference type="CDD" id="cd05787">
    <property type="entry name" value="LbH_eIF2B_epsilon"/>
    <property type="match status" value="1"/>
</dbReference>
<dbReference type="Pfam" id="PF00483">
    <property type="entry name" value="NTP_transferase"/>
    <property type="match status" value="1"/>
</dbReference>
<dbReference type="InterPro" id="IPR029044">
    <property type="entry name" value="Nucleotide-diphossugar_trans"/>
</dbReference>
<dbReference type="Gene3D" id="1.25.40.180">
    <property type="match status" value="1"/>
</dbReference>
<name>A0A4P6XI95_9ASCO</name>
<dbReference type="Gene3D" id="2.160.10.10">
    <property type="entry name" value="Hexapeptide repeat proteins"/>
    <property type="match status" value="1"/>
</dbReference>
<dbReference type="GO" id="GO:0003743">
    <property type="term" value="F:translation initiation factor activity"/>
    <property type="evidence" value="ECO:0007669"/>
    <property type="project" value="UniProtKB-KW"/>
</dbReference>
<dbReference type="InterPro" id="IPR016024">
    <property type="entry name" value="ARM-type_fold"/>
</dbReference>
<protein>
    <recommendedName>
        <fullName evidence="5">Translation initiation factor eIF2B subunit epsilon</fullName>
    </recommendedName>
    <alternativeName>
        <fullName evidence="6">eIF2B GDP-GTP exchange factor subunit epsilon</fullName>
    </alternativeName>
</protein>
<dbReference type="GO" id="GO:0005085">
    <property type="term" value="F:guanyl-nucleotide exchange factor activity"/>
    <property type="evidence" value="ECO:0007669"/>
    <property type="project" value="InterPro"/>
</dbReference>
<evidence type="ECO:0000256" key="4">
    <source>
        <dbReference type="ARBA" id="ARBA00022540"/>
    </source>
</evidence>
<dbReference type="InterPro" id="IPR005835">
    <property type="entry name" value="NTP_transferase_dom"/>
</dbReference>
<dbReference type="AlphaFoldDB" id="A0A4P6XI95"/>
<evidence type="ECO:0000259" key="8">
    <source>
        <dbReference type="PROSITE" id="PS51363"/>
    </source>
</evidence>
<dbReference type="CDD" id="cd04197">
    <property type="entry name" value="eIF-2B_epsilon_N"/>
    <property type="match status" value="1"/>
</dbReference>
<evidence type="ECO:0000256" key="6">
    <source>
        <dbReference type="ARBA" id="ARBA00044345"/>
    </source>
</evidence>
<sequence>MPPKNKKQKEIVQDERLQAIVLTDSFETRFMPLTLVKPRCLLPLANVPLIDYTLEFLAKAGVNEVYLMCSLHADQIQQYIEQSRWANNTLFSVTTVMSLELRSVGDSMRDLDNRGLITGDFLLVSGDVVTNIDFAKVMAFHRAKKAADKDHIVTMVLTEASAVHRARSPLDPSVFVLDSVSQRCHYYQAIPPVEGKKLSVNIDPELLDDIENDFVIRNDLIDCCVDICSPHVPQIFQENFDYQLLRLDFVRGVLTSDLLKKTIYAYTTDASEYAARVESWLTYALISQDVLARWCYPLTPDANMVENTSYKYEFNHIYKEDRVVLAQLCTIGNSTCIGANTTVGARTAIGKSVVGRNCRIGANVVIKNSYIWDNAVIEDNAVIDHAIVSSGAVVKEDAVLAAGCVVGFNVVVGRGQNVPSGTRIIDKPLKKSNFDGSFDSDDSEDSELEANDADIVGEDGTGALYMSEREFDDELELENNSVSNVSGVLYQLNSLNFSDDSIASLTKRKARRLARRNSRNRRMSATLMMLTDYDGAFTEEEEDEEDFHKEAIATVERAMEHNHDIDTALLELNTLRMSINVTYHEVRAATVQAMLRRVVHFVSTDTLNAREATAKVFGDWGALFQRQVFNDAEQVDLAQILQTACVLLDTQYSAVVLFVALRLLYEQDIIEEENLLKWWETPELTASDALVQVRSLTAQFVEWLRDAEEESEEE</sequence>
<dbReference type="EMBL" id="CP034456">
    <property type="protein sequence ID" value="QBM86329.1"/>
    <property type="molecule type" value="Genomic_DNA"/>
</dbReference>